<protein>
    <submittedName>
        <fullName evidence="1">Uncharacterized protein</fullName>
    </submittedName>
</protein>
<dbReference type="HOGENOM" id="CLU_2260493_0_0_5"/>
<accession>G2KR00</accession>
<evidence type="ECO:0000313" key="1">
    <source>
        <dbReference type="EMBL" id="AEP10478.1"/>
    </source>
</evidence>
<reference evidence="1 2" key="1">
    <citation type="journal article" date="2011" name="BMC Genomics">
        <title>Genomic insights into an obligate epibiotic bacterial predator: Micavibrio aeruginosavorus ARL-13.</title>
        <authorList>
            <person name="Wang Z."/>
            <person name="Kadouri D."/>
            <person name="Wu M."/>
        </authorList>
    </citation>
    <scope>NUCLEOTIDE SEQUENCE [LARGE SCALE GENOMIC DNA]</scope>
    <source>
        <strain evidence="1 2">ARL-13</strain>
    </source>
</reference>
<dbReference type="KEGG" id="mai:MICA_2172"/>
<proteinExistence type="predicted"/>
<name>G2KR00_MICAA</name>
<evidence type="ECO:0000313" key="2">
    <source>
        <dbReference type="Proteomes" id="UP000009286"/>
    </source>
</evidence>
<dbReference type="EMBL" id="CP002382">
    <property type="protein sequence ID" value="AEP10478.1"/>
    <property type="molecule type" value="Genomic_DNA"/>
</dbReference>
<gene>
    <name evidence="1" type="ordered locus">MICA_2172</name>
</gene>
<dbReference type="Proteomes" id="UP000009286">
    <property type="component" value="Chromosome"/>
</dbReference>
<sequence>MTYQVKTCWTPFLFHPGDMQQLSFNLEMENVVCSFRDDAYDVAKKIIAFRGKDALIYVALRQFDDFQDKHDRAFWIEVRRACKYILTGYDFWYEGHHRRLPLM</sequence>
<organism evidence="1 2">
    <name type="scientific">Micavibrio aeruginosavorus (strain ARL-13)</name>
    <dbReference type="NCBI Taxonomy" id="856793"/>
    <lineage>
        <taxon>Bacteria</taxon>
        <taxon>Pseudomonadati</taxon>
        <taxon>Bdellovibrionota</taxon>
        <taxon>Bdellovibrionia</taxon>
        <taxon>Bdellovibrionales</taxon>
        <taxon>Pseudobdellovibrionaceae</taxon>
        <taxon>Micavibrio</taxon>
    </lineage>
</organism>
<keyword evidence="2" id="KW-1185">Reference proteome</keyword>
<dbReference type="AlphaFoldDB" id="G2KR00"/>